<organism evidence="5 6">
    <name type="scientific">Halobacillus aidingensis</name>
    <dbReference type="NCBI Taxonomy" id="240303"/>
    <lineage>
        <taxon>Bacteria</taxon>
        <taxon>Bacillati</taxon>
        <taxon>Bacillota</taxon>
        <taxon>Bacilli</taxon>
        <taxon>Bacillales</taxon>
        <taxon>Bacillaceae</taxon>
        <taxon>Halobacillus</taxon>
    </lineage>
</organism>
<dbReference type="PROSITE" id="PS51109">
    <property type="entry name" value="G5"/>
    <property type="match status" value="1"/>
</dbReference>
<dbReference type="PANTHER" id="PTHR21666:SF270">
    <property type="entry name" value="MUREIN HYDROLASE ACTIVATOR ENVC"/>
    <property type="match status" value="1"/>
</dbReference>
<keyword evidence="1 3" id="KW-0732">Signal</keyword>
<sequence length="427" mass="47421">MWKKLAVTAISVVSVGVGTAYAESSLPTVYHVYIDEQHVGTVENQAEVKSELRERMEEAEENHEGLNLSYMEEVSFKEQKVLSVKDESSNVLDSLQNELTLAADVVRLHINGEPVAHLPSEEKAEKVLETVKEEYVEEEELENLEKGTPELPDLGETKVMDVGLSAPVTMKEDQVMLSQVHTVEEAVSRVEEGRPYPSSHSETTSFMGMMAKSQKPLVDVVITEKERKEEQVPHKVQMKKTDELFKGESEVKQEGEDGKRELLIERTYRNGEKIKEKTVEREVVKEPVTKIALQGTKKVPSKGTGDFTWPAVGGEITSEQGERWGRYHKGIDIAGVSDKTIKAADNGKVVEAGYRNSFGNKVVIDHGNGYETTYAHLSSIDVKKGETVKKGEKLGVMGTTGRSTGVHLHFEIHKEGSLENPLSHVSP</sequence>
<dbReference type="SUPFAM" id="SSF51261">
    <property type="entry name" value="Duplicated hybrid motif"/>
    <property type="match status" value="1"/>
</dbReference>
<dbReference type="GO" id="GO:0004222">
    <property type="term" value="F:metalloendopeptidase activity"/>
    <property type="evidence" value="ECO:0007669"/>
    <property type="project" value="TreeGrafter"/>
</dbReference>
<keyword evidence="6" id="KW-1185">Reference proteome</keyword>
<dbReference type="SMART" id="SM01208">
    <property type="entry name" value="G5"/>
    <property type="match status" value="1"/>
</dbReference>
<keyword evidence="2" id="KW-0175">Coiled coil</keyword>
<feature type="coiled-coil region" evidence="2">
    <location>
        <begin position="42"/>
        <end position="69"/>
    </location>
</feature>
<dbReference type="PANTHER" id="PTHR21666">
    <property type="entry name" value="PEPTIDASE-RELATED"/>
    <property type="match status" value="1"/>
</dbReference>
<evidence type="ECO:0000313" key="6">
    <source>
        <dbReference type="Proteomes" id="UP000198860"/>
    </source>
</evidence>
<evidence type="ECO:0000256" key="2">
    <source>
        <dbReference type="SAM" id="Coils"/>
    </source>
</evidence>
<gene>
    <name evidence="5" type="ORF">SAMN05421677_101252</name>
</gene>
<reference evidence="6" key="1">
    <citation type="submission" date="2016-10" db="EMBL/GenBank/DDBJ databases">
        <authorList>
            <person name="Varghese N."/>
            <person name="Submissions S."/>
        </authorList>
    </citation>
    <scope>NUCLEOTIDE SEQUENCE [LARGE SCALE GENOMIC DNA]</scope>
    <source>
        <strain evidence="6">CGMCC 1.3703</strain>
    </source>
</reference>
<dbReference type="InterPro" id="IPR011055">
    <property type="entry name" value="Dup_hybrid_motif"/>
</dbReference>
<feature type="signal peptide" evidence="3">
    <location>
        <begin position="1"/>
        <end position="22"/>
    </location>
</feature>
<dbReference type="Gene3D" id="2.70.70.10">
    <property type="entry name" value="Glucose Permease (Domain IIA)"/>
    <property type="match status" value="1"/>
</dbReference>
<dbReference type="Proteomes" id="UP000198860">
    <property type="component" value="Unassembled WGS sequence"/>
</dbReference>
<dbReference type="Pfam" id="PF01551">
    <property type="entry name" value="Peptidase_M23"/>
    <property type="match status" value="1"/>
</dbReference>
<accession>A0A1H0ENI8</accession>
<evidence type="ECO:0000259" key="4">
    <source>
        <dbReference type="PROSITE" id="PS51109"/>
    </source>
</evidence>
<dbReference type="InterPro" id="IPR016047">
    <property type="entry name" value="M23ase_b-sheet_dom"/>
</dbReference>
<evidence type="ECO:0000313" key="5">
    <source>
        <dbReference type="EMBL" id="SDN83895.1"/>
    </source>
</evidence>
<dbReference type="STRING" id="240303.SAMN05421677_101252"/>
<proteinExistence type="predicted"/>
<dbReference type="OrthoDB" id="9805070at2"/>
<evidence type="ECO:0000256" key="1">
    <source>
        <dbReference type="ARBA" id="ARBA00022729"/>
    </source>
</evidence>
<dbReference type="Pfam" id="PF07501">
    <property type="entry name" value="G5"/>
    <property type="match status" value="1"/>
</dbReference>
<protein>
    <submittedName>
        <fullName evidence="5">G5 domain-containing protein</fullName>
    </submittedName>
</protein>
<feature type="domain" description="G5" evidence="4">
    <location>
        <begin position="218"/>
        <end position="298"/>
    </location>
</feature>
<evidence type="ECO:0000256" key="3">
    <source>
        <dbReference type="SAM" id="SignalP"/>
    </source>
</evidence>
<dbReference type="AlphaFoldDB" id="A0A1H0ENI8"/>
<dbReference type="EMBL" id="FNIZ01000001">
    <property type="protein sequence ID" value="SDN83895.1"/>
    <property type="molecule type" value="Genomic_DNA"/>
</dbReference>
<dbReference type="RefSeq" id="WP_089650687.1">
    <property type="nucleotide sequence ID" value="NZ_FNIZ01000001.1"/>
</dbReference>
<dbReference type="CDD" id="cd12797">
    <property type="entry name" value="M23_peptidase"/>
    <property type="match status" value="1"/>
</dbReference>
<dbReference type="InterPro" id="IPR011098">
    <property type="entry name" value="G5_dom"/>
</dbReference>
<dbReference type="InterPro" id="IPR050570">
    <property type="entry name" value="Cell_wall_metabolism_enzyme"/>
</dbReference>
<name>A0A1H0ENI8_HALAD</name>
<dbReference type="Gene3D" id="2.20.230.10">
    <property type="entry name" value="Resuscitation-promoting factor rpfb"/>
    <property type="match status" value="1"/>
</dbReference>
<feature type="chain" id="PRO_5011747569" evidence="3">
    <location>
        <begin position="23"/>
        <end position="427"/>
    </location>
</feature>